<feature type="domain" description="CusB-like beta-barrel" evidence="3">
    <location>
        <begin position="241"/>
        <end position="313"/>
    </location>
</feature>
<reference evidence="5 6" key="1">
    <citation type="submission" date="2022-04" db="EMBL/GenBank/DDBJ databases">
        <title>Spirosoma sp. strain RP8 genome sequencing and assembly.</title>
        <authorList>
            <person name="Jung Y."/>
        </authorList>
    </citation>
    <scope>NUCLEOTIDE SEQUENCE [LARGE SCALE GENOMIC DNA]</scope>
    <source>
        <strain evidence="5 6">RP8</strain>
    </source>
</reference>
<keyword evidence="6" id="KW-1185">Reference proteome</keyword>
<dbReference type="RefSeq" id="WP_232561504.1">
    <property type="nucleotide sequence ID" value="NZ_JALPRF010000002.1"/>
</dbReference>
<keyword evidence="2" id="KW-0813">Transport</keyword>
<evidence type="ECO:0000259" key="3">
    <source>
        <dbReference type="Pfam" id="PF25954"/>
    </source>
</evidence>
<dbReference type="InterPro" id="IPR058647">
    <property type="entry name" value="BSH_CzcB-like"/>
</dbReference>
<comment type="similarity">
    <text evidence="1">Belongs to the membrane fusion protein (MFP) (TC 8.A.1) family.</text>
</comment>
<dbReference type="Gene3D" id="2.40.420.20">
    <property type="match status" value="1"/>
</dbReference>
<gene>
    <name evidence="5" type="ORF">M0L20_13820</name>
</gene>
<accession>A0ABT0HLV4</accession>
<evidence type="ECO:0000313" key="6">
    <source>
        <dbReference type="Proteomes" id="UP001202180"/>
    </source>
</evidence>
<dbReference type="Pfam" id="PF25954">
    <property type="entry name" value="Beta-barrel_RND_2"/>
    <property type="match status" value="1"/>
</dbReference>
<dbReference type="PANTHER" id="PTHR30097">
    <property type="entry name" value="CATION EFFLUX SYSTEM PROTEIN CUSB"/>
    <property type="match status" value="1"/>
</dbReference>
<evidence type="ECO:0000256" key="1">
    <source>
        <dbReference type="ARBA" id="ARBA00009477"/>
    </source>
</evidence>
<dbReference type="Gene3D" id="2.40.30.170">
    <property type="match status" value="1"/>
</dbReference>
<protein>
    <submittedName>
        <fullName evidence="5">Efflux RND transporter periplasmic adaptor subunit</fullName>
    </submittedName>
</protein>
<comment type="caution">
    <text evidence="5">The sequence shown here is derived from an EMBL/GenBank/DDBJ whole genome shotgun (WGS) entry which is preliminary data.</text>
</comment>
<dbReference type="NCBIfam" id="TIGR01730">
    <property type="entry name" value="RND_mfp"/>
    <property type="match status" value="1"/>
</dbReference>
<dbReference type="PANTHER" id="PTHR30097:SF4">
    <property type="entry name" value="SLR6042 PROTEIN"/>
    <property type="match status" value="1"/>
</dbReference>
<name>A0ABT0HLV4_9BACT</name>
<evidence type="ECO:0000259" key="4">
    <source>
        <dbReference type="Pfam" id="PF25973"/>
    </source>
</evidence>
<dbReference type="Proteomes" id="UP001202180">
    <property type="component" value="Unassembled WGS sequence"/>
</dbReference>
<evidence type="ECO:0000256" key="2">
    <source>
        <dbReference type="ARBA" id="ARBA00022448"/>
    </source>
</evidence>
<dbReference type="Gene3D" id="2.40.50.100">
    <property type="match status" value="1"/>
</dbReference>
<dbReference type="SUPFAM" id="SSF111369">
    <property type="entry name" value="HlyD-like secretion proteins"/>
    <property type="match status" value="1"/>
</dbReference>
<sequence length="397" mass="43935">MKRNPIIIYIGFLPLLGGLTSCGDSDGKDQATESKKTTVVTSTDTVRLTANQLKTVNIDLVDFEKRALKPIIYANGVIRLLPDSRAEVSSHIAGKIDRIFVREGQPVRKGQPIVRLSSFELLELQNDYAAAHADVEFLEAEYKRQDELRKSNIGVLAQFQSADAKLKAARARELALKDKLTIIGVGTSNIIQQRQVSLTSGLIIRSPIDGYVSKFHESLGALVEPQTLLAEIINPNRIEANVFVYEKDADYVREGQPVELQFVNRSIAPVKGRVTYIARSVNDENRAITLHVSFTRPKDELLAADMNVQARIIGTGERISEHTLPRTALLDDGDGKFVFVTTQSGADTIPFRKQKVEIVNQGDQFIEVRPVGKLPTAGLKIANNNVLALEAERKKNE</sequence>
<organism evidence="5 6">
    <name type="scientific">Spirosoma liriopis</name>
    <dbReference type="NCBI Taxonomy" id="2937440"/>
    <lineage>
        <taxon>Bacteria</taxon>
        <taxon>Pseudomonadati</taxon>
        <taxon>Bacteroidota</taxon>
        <taxon>Cytophagia</taxon>
        <taxon>Cytophagales</taxon>
        <taxon>Cytophagaceae</taxon>
        <taxon>Spirosoma</taxon>
    </lineage>
</organism>
<feature type="domain" description="CzcB-like barrel-sandwich hybrid" evidence="4">
    <location>
        <begin position="86"/>
        <end position="229"/>
    </location>
</feature>
<dbReference type="EMBL" id="JALPRF010000002">
    <property type="protein sequence ID" value="MCK8492940.1"/>
    <property type="molecule type" value="Genomic_DNA"/>
</dbReference>
<dbReference type="Pfam" id="PF25973">
    <property type="entry name" value="BSH_CzcB"/>
    <property type="match status" value="1"/>
</dbReference>
<dbReference type="InterPro" id="IPR051909">
    <property type="entry name" value="MFP_Cation_Efflux"/>
</dbReference>
<dbReference type="InterPro" id="IPR006143">
    <property type="entry name" value="RND_pump_MFP"/>
</dbReference>
<proteinExistence type="inferred from homology"/>
<dbReference type="PROSITE" id="PS51257">
    <property type="entry name" value="PROKAR_LIPOPROTEIN"/>
    <property type="match status" value="1"/>
</dbReference>
<evidence type="ECO:0000313" key="5">
    <source>
        <dbReference type="EMBL" id="MCK8492940.1"/>
    </source>
</evidence>
<dbReference type="InterPro" id="IPR058792">
    <property type="entry name" value="Beta-barrel_RND_2"/>
</dbReference>